<organism evidence="2 3">
    <name type="scientific">Galerina marginata (strain CBS 339.88)</name>
    <dbReference type="NCBI Taxonomy" id="685588"/>
    <lineage>
        <taxon>Eukaryota</taxon>
        <taxon>Fungi</taxon>
        <taxon>Dikarya</taxon>
        <taxon>Basidiomycota</taxon>
        <taxon>Agaricomycotina</taxon>
        <taxon>Agaricomycetes</taxon>
        <taxon>Agaricomycetidae</taxon>
        <taxon>Agaricales</taxon>
        <taxon>Agaricineae</taxon>
        <taxon>Strophariaceae</taxon>
        <taxon>Galerina</taxon>
    </lineage>
</organism>
<dbReference type="OrthoDB" id="4851849at2759"/>
<keyword evidence="1" id="KW-0472">Membrane</keyword>
<dbReference type="AlphaFoldDB" id="A0A067TP70"/>
<reference evidence="3" key="1">
    <citation type="journal article" date="2014" name="Proc. Natl. Acad. Sci. U.S.A.">
        <title>Extensive sampling of basidiomycete genomes demonstrates inadequacy of the white-rot/brown-rot paradigm for wood decay fungi.</title>
        <authorList>
            <person name="Riley R."/>
            <person name="Salamov A.A."/>
            <person name="Brown D.W."/>
            <person name="Nagy L.G."/>
            <person name="Floudas D."/>
            <person name="Held B.W."/>
            <person name="Levasseur A."/>
            <person name="Lombard V."/>
            <person name="Morin E."/>
            <person name="Otillar R."/>
            <person name="Lindquist E.A."/>
            <person name="Sun H."/>
            <person name="LaButti K.M."/>
            <person name="Schmutz J."/>
            <person name="Jabbour D."/>
            <person name="Luo H."/>
            <person name="Baker S.E."/>
            <person name="Pisabarro A.G."/>
            <person name="Walton J.D."/>
            <person name="Blanchette R.A."/>
            <person name="Henrissat B."/>
            <person name="Martin F."/>
            <person name="Cullen D."/>
            <person name="Hibbett D.S."/>
            <person name="Grigoriev I.V."/>
        </authorList>
    </citation>
    <scope>NUCLEOTIDE SEQUENCE [LARGE SCALE GENOMIC DNA]</scope>
    <source>
        <strain evidence="3">CBS 339.88</strain>
    </source>
</reference>
<accession>A0A067TP70</accession>
<dbReference type="STRING" id="685588.A0A067TP70"/>
<evidence type="ECO:0000313" key="2">
    <source>
        <dbReference type="EMBL" id="KDR84132.1"/>
    </source>
</evidence>
<name>A0A067TP70_GALM3</name>
<keyword evidence="1" id="KW-1133">Transmembrane helix</keyword>
<evidence type="ECO:0000256" key="1">
    <source>
        <dbReference type="SAM" id="Phobius"/>
    </source>
</evidence>
<proteinExistence type="predicted"/>
<evidence type="ECO:0000313" key="3">
    <source>
        <dbReference type="Proteomes" id="UP000027222"/>
    </source>
</evidence>
<protein>
    <submittedName>
        <fullName evidence="2">Uncharacterized protein</fullName>
    </submittedName>
</protein>
<dbReference type="Proteomes" id="UP000027222">
    <property type="component" value="Unassembled WGS sequence"/>
</dbReference>
<dbReference type="EMBL" id="KL142368">
    <property type="protein sequence ID" value="KDR84132.1"/>
    <property type="molecule type" value="Genomic_DNA"/>
</dbReference>
<feature type="transmembrane region" description="Helical" evidence="1">
    <location>
        <begin position="125"/>
        <end position="147"/>
    </location>
</feature>
<gene>
    <name evidence="2" type="ORF">GALMADRAFT_236809</name>
</gene>
<keyword evidence="3" id="KW-1185">Reference proteome</keyword>
<keyword evidence="1" id="KW-0812">Transmembrane</keyword>
<dbReference type="HOGENOM" id="CLU_1758927_0_0_1"/>
<sequence>MHIYYCKALIQITTADWLYRAAKDDLTPSDEQTRRDYGFARALTNLDESTLLGTYQGLFLLGVDPRTLDEWRSSGTLVRNTISKFKTRAPDRRGAYFPWFLDNHWLFLDGLRMNKKTTNYPSSSTLTLGLCLLIPTILLYIFLYFWLL</sequence>